<dbReference type="AlphaFoldDB" id="A0A0D2BVP3"/>
<name>A0A0D2BVP3_9EURO</name>
<evidence type="ECO:0000256" key="1">
    <source>
        <dbReference type="SAM" id="MobiDB-lite"/>
    </source>
</evidence>
<dbReference type="Proteomes" id="UP000054342">
    <property type="component" value="Unassembled WGS sequence"/>
</dbReference>
<feature type="compositionally biased region" description="Acidic residues" evidence="1">
    <location>
        <begin position="545"/>
        <end position="558"/>
    </location>
</feature>
<evidence type="ECO:0000313" key="2">
    <source>
        <dbReference type="EMBL" id="KIW56516.1"/>
    </source>
</evidence>
<dbReference type="GeneID" id="25327082"/>
<evidence type="ECO:0008006" key="4">
    <source>
        <dbReference type="Google" id="ProtNLM"/>
    </source>
</evidence>
<evidence type="ECO:0000313" key="3">
    <source>
        <dbReference type="Proteomes" id="UP000054342"/>
    </source>
</evidence>
<feature type="region of interest" description="Disordered" evidence="1">
    <location>
        <begin position="273"/>
        <end position="326"/>
    </location>
</feature>
<dbReference type="RefSeq" id="XP_013317100.1">
    <property type="nucleotide sequence ID" value="XM_013461646.1"/>
</dbReference>
<accession>A0A0D2BVP3</accession>
<feature type="region of interest" description="Disordered" evidence="1">
    <location>
        <begin position="520"/>
        <end position="605"/>
    </location>
</feature>
<feature type="compositionally biased region" description="Acidic residues" evidence="1">
    <location>
        <begin position="572"/>
        <end position="605"/>
    </location>
</feature>
<gene>
    <name evidence="2" type="ORF">PV05_05174</name>
</gene>
<dbReference type="PANTHER" id="PTHR23225">
    <property type="entry name" value="ZINC FINGER PROTEIN"/>
    <property type="match status" value="1"/>
</dbReference>
<dbReference type="GO" id="GO:0003700">
    <property type="term" value="F:DNA-binding transcription factor activity"/>
    <property type="evidence" value="ECO:0007669"/>
    <property type="project" value="InterPro"/>
</dbReference>
<reference evidence="2 3" key="1">
    <citation type="submission" date="2015-01" db="EMBL/GenBank/DDBJ databases">
        <title>The Genome Sequence of Exophiala xenobiotica CBS118157.</title>
        <authorList>
            <consortium name="The Broad Institute Genomics Platform"/>
            <person name="Cuomo C."/>
            <person name="de Hoog S."/>
            <person name="Gorbushina A."/>
            <person name="Stielow B."/>
            <person name="Teixiera M."/>
            <person name="Abouelleil A."/>
            <person name="Chapman S.B."/>
            <person name="Priest M."/>
            <person name="Young S.K."/>
            <person name="Wortman J."/>
            <person name="Nusbaum C."/>
            <person name="Birren B."/>
        </authorList>
    </citation>
    <scope>NUCLEOTIDE SEQUENCE [LARGE SCALE GENOMIC DNA]</scope>
    <source>
        <strain evidence="2 3">CBS 118157</strain>
    </source>
</reference>
<dbReference type="EMBL" id="KN847319">
    <property type="protein sequence ID" value="KIW56516.1"/>
    <property type="molecule type" value="Genomic_DNA"/>
</dbReference>
<dbReference type="InterPro" id="IPR039970">
    <property type="entry name" value="TF_Grauzone"/>
</dbReference>
<organism evidence="2 3">
    <name type="scientific">Exophiala xenobiotica</name>
    <dbReference type="NCBI Taxonomy" id="348802"/>
    <lineage>
        <taxon>Eukaryota</taxon>
        <taxon>Fungi</taxon>
        <taxon>Dikarya</taxon>
        <taxon>Ascomycota</taxon>
        <taxon>Pezizomycotina</taxon>
        <taxon>Eurotiomycetes</taxon>
        <taxon>Chaetothyriomycetidae</taxon>
        <taxon>Chaetothyriales</taxon>
        <taxon>Herpotrichiellaceae</taxon>
        <taxon>Exophiala</taxon>
    </lineage>
</organism>
<dbReference type="HOGENOM" id="CLU_449040_0_0_1"/>
<sequence>MHPHIHNQDFVATVDADYSRGAYEIDQFQSSWYDRDDLSCIDPELRSLQHDYPYLRLHDQQQIDTRRCFSSYNPTAQGFNQSYRCDYGSTLYQLNLSGTWTGDIDEYRQIRYLSPSTNTLSSTESSVSDYAFTPDAVRTTQEFSFTFESPVSTHASLGMPAASQHLWTHHSPGVLPTMTTPTGNLALSMRDLQVTPDPKIEDDLVDDKDTIHGKINLPEELELSEQFVSPPASTLASSIDDDASMQDAEEFSGAYDSDNNSEFIPTSASVRRGLANSRQSLRSPRQHAPKAIIDPRSRVHKNTQNNTATVGPSRPKAKKVPRKKKNNGSKFFPCTFHHYGCGGTFASKNEWKRHVSSQHLQLGFFRCDMGSCSPQIARTQHKGFNDFNRKDLFTQHCRRMHAPWVGTTHGEEGVTKKEKDAFEKELDAIRARCWVDSRKAPERSKCGFCGKKFVEGQVEDGVVSVSAWDKRMEHVGRHFERDAARAKDEDVDEGLKAWALTQGVVRAGRRKGEFWLAGLEPVERPGTPPGRRRSGRVAERREMMEEAEEEESSSEADSMEVKHTSTPTKTEEEADKDSESGEDEDEQDADADADDDADADAESDE</sequence>
<keyword evidence="3" id="KW-1185">Reference proteome</keyword>
<proteinExistence type="predicted"/>
<dbReference type="OrthoDB" id="5388486at2759"/>
<dbReference type="PANTHER" id="PTHR23225:SF2">
    <property type="entry name" value="AT09679P-RELATED"/>
    <property type="match status" value="1"/>
</dbReference>
<feature type="compositionally biased region" description="Basic residues" evidence="1">
    <location>
        <begin position="315"/>
        <end position="326"/>
    </location>
</feature>
<protein>
    <recommendedName>
        <fullName evidence="4">C2H2-type domain-containing protein</fullName>
    </recommendedName>
</protein>